<reference evidence="10 11" key="1">
    <citation type="submission" date="2016-12" db="EMBL/GenBank/DDBJ databases">
        <authorList>
            <person name="Song W.-J."/>
            <person name="Kurnit D.M."/>
        </authorList>
    </citation>
    <scope>NUCLEOTIDE SEQUENCE [LARGE SCALE GENOMIC DNA]</scope>
    <source>
        <strain evidence="10 11">IMCC3135</strain>
    </source>
</reference>
<dbReference type="EC" id="2.7.7.89" evidence="7"/>
<dbReference type="KEGG" id="gai:IMCC3135_06850"/>
<comment type="function">
    <text evidence="7">Involved in the regulation of glutamine synthetase GlnA, a key enzyme in the process to assimilate ammonia. When cellular nitrogen levels are high, the C-terminal adenylyl transferase (AT) inactivates GlnA by covalent transfer of an adenylyl group from ATP to specific tyrosine residue of GlnA, thus reducing its activity. Conversely, when nitrogen levels are low, the N-terminal adenylyl removase (AR) activates GlnA by removing the adenylyl group by phosphorolysis, increasing its activity. The regulatory region of GlnE binds the signal transduction protein PII (GlnB) which indicates the nitrogen status of the cell.</text>
</comment>
<dbReference type="PANTHER" id="PTHR30621:SF0">
    <property type="entry name" value="BIFUNCTIONAL GLUTAMINE SYNTHETASE ADENYLYLTRANSFERASE_ADENYLYL-REMOVING ENZYME"/>
    <property type="match status" value="1"/>
</dbReference>
<dbReference type="Pfam" id="PF08335">
    <property type="entry name" value="GlnD_UR_UTase"/>
    <property type="match status" value="2"/>
</dbReference>
<evidence type="ECO:0000256" key="4">
    <source>
        <dbReference type="ARBA" id="ARBA00022840"/>
    </source>
</evidence>
<keyword evidence="5 7" id="KW-0460">Magnesium</keyword>
<keyword evidence="3 7" id="KW-0547">Nucleotide-binding</keyword>
<feature type="domain" description="PII-uridylyltransferase/Glutamine-synthetase adenylyltransferase" evidence="9">
    <location>
        <begin position="322"/>
        <end position="460"/>
    </location>
</feature>
<dbReference type="FunFam" id="3.30.460.10:FF:000009">
    <property type="entry name" value="Bifunctional glutamine synthetase adenylyltransferase/adenylyl-removing enzyme"/>
    <property type="match status" value="1"/>
</dbReference>
<name>A0A2Z2NUY6_9GAMM</name>
<evidence type="ECO:0000256" key="6">
    <source>
        <dbReference type="ARBA" id="ARBA00023268"/>
    </source>
</evidence>
<feature type="domain" description="PII-uridylyltransferase/Glutamine-synthetase adenylyltransferase" evidence="9">
    <location>
        <begin position="886"/>
        <end position="975"/>
    </location>
</feature>
<evidence type="ECO:0000256" key="7">
    <source>
        <dbReference type="HAMAP-Rule" id="MF_00802"/>
    </source>
</evidence>
<feature type="domain" description="Glutamate-ammonia ligase adenylyltransferase repeated" evidence="8">
    <location>
        <begin position="607"/>
        <end position="867"/>
    </location>
</feature>
<dbReference type="GO" id="GO:0016874">
    <property type="term" value="F:ligase activity"/>
    <property type="evidence" value="ECO:0007669"/>
    <property type="project" value="UniProtKB-KW"/>
</dbReference>
<feature type="region of interest" description="Adenylyl transferase" evidence="7">
    <location>
        <begin position="473"/>
        <end position="1017"/>
    </location>
</feature>
<dbReference type="CDD" id="cd05401">
    <property type="entry name" value="NT_GlnE_GlnD_like"/>
    <property type="match status" value="2"/>
</dbReference>
<gene>
    <name evidence="7 10" type="primary">glnE</name>
    <name evidence="10" type="ORF">IMCC3135_06850</name>
</gene>
<dbReference type="PANTHER" id="PTHR30621">
    <property type="entry name" value="GLUTAMINE SYNTHETASE ADENYLYLTRANSFERASE"/>
    <property type="match status" value="1"/>
</dbReference>
<dbReference type="SUPFAM" id="SSF81593">
    <property type="entry name" value="Nucleotidyltransferase substrate binding subunit/domain"/>
    <property type="match status" value="2"/>
</dbReference>
<keyword evidence="2 7" id="KW-0548">Nucleotidyltransferase</keyword>
<evidence type="ECO:0000256" key="3">
    <source>
        <dbReference type="ARBA" id="ARBA00022741"/>
    </source>
</evidence>
<keyword evidence="11" id="KW-1185">Reference proteome</keyword>
<evidence type="ECO:0000259" key="9">
    <source>
        <dbReference type="Pfam" id="PF08335"/>
    </source>
</evidence>
<dbReference type="GO" id="GO:0000287">
    <property type="term" value="F:magnesium ion binding"/>
    <property type="evidence" value="ECO:0007669"/>
    <property type="project" value="UniProtKB-UniRule"/>
</dbReference>
<dbReference type="SUPFAM" id="SSF81301">
    <property type="entry name" value="Nucleotidyltransferase"/>
    <property type="match status" value="2"/>
</dbReference>
<comment type="catalytic activity">
    <reaction evidence="7">
        <text>[glutamine synthetase]-L-tyrosine + ATP = [glutamine synthetase]-O(4)-(5'-adenylyl)-L-tyrosine + diphosphate</text>
        <dbReference type="Rhea" id="RHEA:18589"/>
        <dbReference type="Rhea" id="RHEA-COMP:10660"/>
        <dbReference type="Rhea" id="RHEA-COMP:10661"/>
        <dbReference type="ChEBI" id="CHEBI:30616"/>
        <dbReference type="ChEBI" id="CHEBI:33019"/>
        <dbReference type="ChEBI" id="CHEBI:46858"/>
        <dbReference type="ChEBI" id="CHEBI:83624"/>
        <dbReference type="EC" id="2.7.7.42"/>
    </reaction>
</comment>
<comment type="cofactor">
    <cofactor evidence="7">
        <name>Mg(2+)</name>
        <dbReference type="ChEBI" id="CHEBI:18420"/>
    </cofactor>
</comment>
<dbReference type="NCBIfam" id="NF008292">
    <property type="entry name" value="PRK11072.1"/>
    <property type="match status" value="1"/>
</dbReference>
<dbReference type="FunFam" id="1.20.120.330:FF:000005">
    <property type="entry name" value="Bifunctional glutamine synthetase adenylyltransferase/adenylyl-removing enzyme"/>
    <property type="match status" value="1"/>
</dbReference>
<organism evidence="10 11">
    <name type="scientific">Granulosicoccus antarcticus IMCC3135</name>
    <dbReference type="NCBI Taxonomy" id="1192854"/>
    <lineage>
        <taxon>Bacteria</taxon>
        <taxon>Pseudomonadati</taxon>
        <taxon>Pseudomonadota</taxon>
        <taxon>Gammaproteobacteria</taxon>
        <taxon>Chromatiales</taxon>
        <taxon>Granulosicoccaceae</taxon>
        <taxon>Granulosicoccus</taxon>
    </lineage>
</organism>
<accession>A0A2Z2NUY6</accession>
<dbReference type="Gene3D" id="3.30.460.10">
    <property type="entry name" value="Beta Polymerase, domain 2"/>
    <property type="match status" value="2"/>
</dbReference>
<dbReference type="InterPro" id="IPR005190">
    <property type="entry name" value="GlnE_rpt_dom"/>
</dbReference>
<dbReference type="HAMAP" id="MF_00802">
    <property type="entry name" value="GlnE"/>
    <property type="match status" value="1"/>
</dbReference>
<dbReference type="EMBL" id="CP018632">
    <property type="protein sequence ID" value="ASJ71477.1"/>
    <property type="molecule type" value="Genomic_DNA"/>
</dbReference>
<dbReference type="GO" id="GO:0005829">
    <property type="term" value="C:cytosol"/>
    <property type="evidence" value="ECO:0007669"/>
    <property type="project" value="TreeGrafter"/>
</dbReference>
<dbReference type="EC" id="2.7.7.42" evidence="7"/>
<dbReference type="Proteomes" id="UP000250079">
    <property type="component" value="Chromosome"/>
</dbReference>
<proteinExistence type="inferred from homology"/>
<evidence type="ECO:0000313" key="11">
    <source>
        <dbReference type="Proteomes" id="UP000250079"/>
    </source>
</evidence>
<dbReference type="InterPro" id="IPR043519">
    <property type="entry name" value="NT_sf"/>
</dbReference>
<dbReference type="Pfam" id="PF03710">
    <property type="entry name" value="GlnE"/>
    <property type="match status" value="2"/>
</dbReference>
<keyword evidence="4 7" id="KW-0067">ATP-binding</keyword>
<keyword evidence="6 7" id="KW-0511">Multifunctional enzyme</keyword>
<evidence type="ECO:0000256" key="2">
    <source>
        <dbReference type="ARBA" id="ARBA00022695"/>
    </source>
</evidence>
<dbReference type="InterPro" id="IPR013546">
    <property type="entry name" value="PII_UdlTrfase/GS_AdlTrfase"/>
</dbReference>
<evidence type="ECO:0000259" key="8">
    <source>
        <dbReference type="Pfam" id="PF03710"/>
    </source>
</evidence>
<dbReference type="GO" id="GO:0000820">
    <property type="term" value="P:regulation of glutamine family amino acid metabolic process"/>
    <property type="evidence" value="ECO:0007669"/>
    <property type="project" value="UniProtKB-UniRule"/>
</dbReference>
<dbReference type="InterPro" id="IPR023057">
    <property type="entry name" value="GlnE"/>
</dbReference>
<evidence type="ECO:0000256" key="1">
    <source>
        <dbReference type="ARBA" id="ARBA00022679"/>
    </source>
</evidence>
<keyword evidence="10" id="KW-0436">Ligase</keyword>
<dbReference type="Gene3D" id="1.20.120.1510">
    <property type="match status" value="1"/>
</dbReference>
<comment type="similarity">
    <text evidence="7">Belongs to the GlnE family.</text>
</comment>
<dbReference type="Gene3D" id="1.20.120.330">
    <property type="entry name" value="Nucleotidyltransferases domain 2"/>
    <property type="match status" value="2"/>
</dbReference>
<dbReference type="AlphaFoldDB" id="A0A2Z2NUY6"/>
<comment type="catalytic activity">
    <reaction evidence="7">
        <text>[glutamine synthetase]-O(4)-(5'-adenylyl)-L-tyrosine + phosphate = [glutamine synthetase]-L-tyrosine + ADP</text>
        <dbReference type="Rhea" id="RHEA:43716"/>
        <dbReference type="Rhea" id="RHEA-COMP:10660"/>
        <dbReference type="Rhea" id="RHEA-COMP:10661"/>
        <dbReference type="ChEBI" id="CHEBI:43474"/>
        <dbReference type="ChEBI" id="CHEBI:46858"/>
        <dbReference type="ChEBI" id="CHEBI:83624"/>
        <dbReference type="ChEBI" id="CHEBI:456216"/>
        <dbReference type="EC" id="2.7.7.89"/>
    </reaction>
</comment>
<evidence type="ECO:0000313" key="10">
    <source>
        <dbReference type="EMBL" id="ASJ71477.1"/>
    </source>
</evidence>
<sequence>MRSDYSMQWITPAVREQVDQIIEKIPTGTRDASLLSTWLLPVCAVSPYMARVASQYPQSIQALLDTGALQSGSESPDVAQMLEELEAAWQELHGKTPLMDSKQREAVQQALLRQFRHRHLFRILWNDLTNSAELFRTLEDLSLLADACIIAAERWTHEVLITRYGEPCDGQGQEQRLIVLGMGKLGGYELNVSSDIDLICLYPRAGQTRGDARGKGIVENVEFFRRVAQGLTRLLNSTTVDGFAYRVDTRLRPFGESGPLVMNLDGLENYYLTQARDWERYAMIKARAITGSAAAIRDFESLVTPFVYRRYLDYNAFDSLRDLKGKIALSVRQKGMVDNIKLGSGGIREVEFIGQSFQLVRGGRDERLRSRSIVAVLRRLARQRLLENAEVEGLLEAYGYLRRVENAVQMMRDEQVHSLPTDETDKQRLIAMLDESDWGTFRKTLSVHQQRVTDSFSGLFEIEETSEPSAAIAIEQGDSDNADSDVAACKDGVLADIFIARVADTWRLVGVPDTDDEERSQALKHCGFEPSDEMLSAIAGVSRGPFYKRLTAESQERVERVVPMIMQQALCTDLPSETLIRSLALVRTVAGRSGYLQVLGDQPPALARLVKLFAESRWLANFVVRQPMVIDELLSGAGTYLYPDHESVRADALEQLERLRDADLERQMETLRHYRQSREMRLACAQLDGSLALMQVSDQLSWLAESLIEVVLELVKIPLLERHGQPICQTVNGEATESRETSVGIVAYGKLGGLELGFGSDLDLVFLHDSSGEGLQETNGEKSIENSVFYGRLAQKFVHFMSTTTPAGVLYEIDLRLRPNGSSGVLVTGLEAFANYQRGDAWTWEHQALMRARVVLGNAELREKFEQTRKGVLAQRRSESELREAVASMRERMRINLGSNRADSMHLKQDAGGVADIEFIVQYLVLAHAADHPSLLTYTDNIRVLDVIEAEQLLPAADVCVLRDSYLALRDRLHRQALQEAPSVVPLDDALISLRDAVIVLRTQILGPAAPVSGSEP</sequence>
<keyword evidence="1 7" id="KW-0808">Transferase</keyword>
<dbReference type="GO" id="GO:0008882">
    <property type="term" value="F:[glutamate-ammonia-ligase] adenylyltransferase activity"/>
    <property type="evidence" value="ECO:0007669"/>
    <property type="project" value="UniProtKB-UniRule"/>
</dbReference>
<evidence type="ECO:0000256" key="5">
    <source>
        <dbReference type="ARBA" id="ARBA00022842"/>
    </source>
</evidence>
<feature type="region of interest" description="Adenylyl removase" evidence="7">
    <location>
        <begin position="1"/>
        <end position="465"/>
    </location>
</feature>
<dbReference type="GO" id="GO:0047388">
    <property type="term" value="F:[glutamine synthetase]-adenylyl-L-tyrosine phosphorylase activity"/>
    <property type="evidence" value="ECO:0007669"/>
    <property type="project" value="UniProtKB-EC"/>
</dbReference>
<protein>
    <recommendedName>
        <fullName evidence="7">Bifunctional glutamine synthetase adenylyltransferase/adenylyl-removing enzyme</fullName>
    </recommendedName>
    <alternativeName>
        <fullName evidence="7">ATP:glutamine synthetase adenylyltransferase</fullName>
    </alternativeName>
    <alternativeName>
        <fullName evidence="7">ATase</fullName>
    </alternativeName>
    <domain>
        <recommendedName>
            <fullName evidence="7">Glutamine synthetase adenylyl-L-tyrosine phosphorylase</fullName>
            <ecNumber evidence="7">2.7.7.89</ecNumber>
        </recommendedName>
        <alternativeName>
            <fullName evidence="7">Adenylyl removase</fullName>
            <shortName evidence="7">AR</shortName>
            <shortName evidence="7">AT-N</shortName>
        </alternativeName>
    </domain>
    <domain>
        <recommendedName>
            <fullName evidence="7">Glutamine synthetase adenylyl transferase</fullName>
            <ecNumber evidence="7">2.7.7.42</ecNumber>
        </recommendedName>
        <alternativeName>
            <fullName evidence="7">Adenylyl transferase</fullName>
            <shortName evidence="7">AT</shortName>
            <shortName evidence="7">AT-C</shortName>
        </alternativeName>
    </domain>
</protein>
<dbReference type="GO" id="GO:0005524">
    <property type="term" value="F:ATP binding"/>
    <property type="evidence" value="ECO:0007669"/>
    <property type="project" value="UniProtKB-UniRule"/>
</dbReference>
<feature type="domain" description="Glutamate-ammonia ligase adenylyltransferase repeated" evidence="8">
    <location>
        <begin position="39"/>
        <end position="298"/>
    </location>
</feature>